<accession>A0A0L8FK26</accession>
<sequence>MLQSILQLIQNIPSSSPISETRNLLDTIPFPCESQEDVEALEAELSDGVVQNNMLSYTFYKFMVLLAGSLITSLPLSN</sequence>
<protein>
    <submittedName>
        <fullName evidence="1">Uncharacterized protein</fullName>
    </submittedName>
</protein>
<reference evidence="1" key="1">
    <citation type="submission" date="2015-07" db="EMBL/GenBank/DDBJ databases">
        <title>MeaNS - Measles Nucleotide Surveillance Program.</title>
        <authorList>
            <person name="Tran T."/>
            <person name="Druce J."/>
        </authorList>
    </citation>
    <scope>NUCLEOTIDE SEQUENCE</scope>
    <source>
        <strain evidence="1">UCB-OBI-ISO-001</strain>
        <tissue evidence="1">Gonad</tissue>
    </source>
</reference>
<evidence type="ECO:0000313" key="1">
    <source>
        <dbReference type="EMBL" id="KOF64717.1"/>
    </source>
</evidence>
<organism evidence="1">
    <name type="scientific">Octopus bimaculoides</name>
    <name type="common">California two-spotted octopus</name>
    <dbReference type="NCBI Taxonomy" id="37653"/>
    <lineage>
        <taxon>Eukaryota</taxon>
        <taxon>Metazoa</taxon>
        <taxon>Spiralia</taxon>
        <taxon>Lophotrochozoa</taxon>
        <taxon>Mollusca</taxon>
        <taxon>Cephalopoda</taxon>
        <taxon>Coleoidea</taxon>
        <taxon>Octopodiformes</taxon>
        <taxon>Octopoda</taxon>
        <taxon>Incirrata</taxon>
        <taxon>Octopodidae</taxon>
        <taxon>Octopus</taxon>
    </lineage>
</organism>
<gene>
    <name evidence="1" type="ORF">OCBIM_22016905mg</name>
</gene>
<proteinExistence type="predicted"/>
<dbReference type="EMBL" id="KQ430077">
    <property type="protein sequence ID" value="KOF64717.1"/>
    <property type="molecule type" value="Genomic_DNA"/>
</dbReference>
<name>A0A0L8FK26_OCTBM</name>
<dbReference type="AlphaFoldDB" id="A0A0L8FK26"/>